<feature type="domain" description="Thioredoxin-like fold" evidence="1">
    <location>
        <begin position="1"/>
        <end position="76"/>
    </location>
</feature>
<dbReference type="RefSeq" id="WP_066343582.1">
    <property type="nucleotide sequence ID" value="NZ_JAXOJX010000076.1"/>
</dbReference>
<evidence type="ECO:0000313" key="2">
    <source>
        <dbReference type="EMBL" id="MDZ5460622.1"/>
    </source>
</evidence>
<dbReference type="InterPro" id="IPR012336">
    <property type="entry name" value="Thioredoxin-like_fold"/>
</dbReference>
<dbReference type="Pfam" id="PF13192">
    <property type="entry name" value="Thioredoxin_3"/>
    <property type="match status" value="1"/>
</dbReference>
<name>A0ABU5IP19_9BURK</name>
<accession>A0ABU5IP19</accession>
<proteinExistence type="predicted"/>
<dbReference type="Gene3D" id="3.40.30.10">
    <property type="entry name" value="Glutaredoxin"/>
    <property type="match status" value="1"/>
</dbReference>
<sequence length="79" mass="8200">MDIKVLGTGCAKCADTLALIDAVAREMGVPVTLQKANDFGALISHGVMSTPGIVINGRLVHAGSVPSRGRVEGWLERNG</sequence>
<evidence type="ECO:0000259" key="1">
    <source>
        <dbReference type="Pfam" id="PF13192"/>
    </source>
</evidence>
<protein>
    <submittedName>
        <fullName evidence="2">Thioredoxin family protein</fullName>
    </submittedName>
</protein>
<dbReference type="InterPro" id="IPR005243">
    <property type="entry name" value="THIRX-like_proc"/>
</dbReference>
<keyword evidence="3" id="KW-1185">Reference proteome</keyword>
<reference evidence="2 3" key="1">
    <citation type="submission" date="2023-11" db="EMBL/GenBank/DDBJ databases">
        <title>Draft genome of Azohydromonas lata strain H1 (DSM1123), a polyhydroxyalkanoate producer.</title>
        <authorList>
            <person name="Traversa D."/>
            <person name="D'Addabbo P."/>
            <person name="Pazzani C."/>
            <person name="Manzari C."/>
            <person name="Chiara M."/>
            <person name="Scrascia M."/>
        </authorList>
    </citation>
    <scope>NUCLEOTIDE SEQUENCE [LARGE SCALE GENOMIC DNA]</scope>
    <source>
        <strain evidence="2 3">H1</strain>
    </source>
</reference>
<organism evidence="2 3">
    <name type="scientific">Azohydromonas lata</name>
    <dbReference type="NCBI Taxonomy" id="45677"/>
    <lineage>
        <taxon>Bacteria</taxon>
        <taxon>Pseudomonadati</taxon>
        <taxon>Pseudomonadota</taxon>
        <taxon>Betaproteobacteria</taxon>
        <taxon>Burkholderiales</taxon>
        <taxon>Sphaerotilaceae</taxon>
        <taxon>Azohydromonas</taxon>
    </lineage>
</organism>
<dbReference type="PIRSF" id="PIRSF037031">
    <property type="entry name" value="Redox_disulphide_2"/>
    <property type="match status" value="1"/>
</dbReference>
<comment type="caution">
    <text evidence="2">The sequence shown here is derived from an EMBL/GenBank/DDBJ whole genome shotgun (WGS) entry which is preliminary data.</text>
</comment>
<dbReference type="NCBIfam" id="TIGR00412">
    <property type="entry name" value="redox_disulf_2"/>
    <property type="match status" value="1"/>
</dbReference>
<evidence type="ECO:0000313" key="3">
    <source>
        <dbReference type="Proteomes" id="UP001293718"/>
    </source>
</evidence>
<gene>
    <name evidence="2" type="ORF">SM757_28990</name>
</gene>
<dbReference type="PANTHER" id="PTHR36450:SF1">
    <property type="entry name" value="THIOREDOXIN"/>
    <property type="match status" value="1"/>
</dbReference>
<dbReference type="SUPFAM" id="SSF52833">
    <property type="entry name" value="Thioredoxin-like"/>
    <property type="match status" value="1"/>
</dbReference>
<dbReference type="InterPro" id="IPR036249">
    <property type="entry name" value="Thioredoxin-like_sf"/>
</dbReference>
<dbReference type="EMBL" id="JAXOJX010000076">
    <property type="protein sequence ID" value="MDZ5460622.1"/>
    <property type="molecule type" value="Genomic_DNA"/>
</dbReference>
<dbReference type="PANTHER" id="PTHR36450">
    <property type="entry name" value="THIOREDOXIN"/>
    <property type="match status" value="1"/>
</dbReference>
<dbReference type="Proteomes" id="UP001293718">
    <property type="component" value="Unassembled WGS sequence"/>
</dbReference>